<accession>A0A938Y3E3</accession>
<protein>
    <submittedName>
        <fullName evidence="2">GNAT family N-acetyltransferase</fullName>
    </submittedName>
</protein>
<evidence type="ECO:0000313" key="2">
    <source>
        <dbReference type="EMBL" id="MBM9458495.1"/>
    </source>
</evidence>
<name>A0A938Y3E3_9ACTN</name>
<comment type="caution">
    <text evidence="2">The sequence shown here is derived from an EMBL/GenBank/DDBJ whole genome shotgun (WGS) entry which is preliminary data.</text>
</comment>
<dbReference type="EMBL" id="JAERTX010000001">
    <property type="protein sequence ID" value="MBM9458495.1"/>
    <property type="molecule type" value="Genomic_DNA"/>
</dbReference>
<dbReference type="SUPFAM" id="SSF55729">
    <property type="entry name" value="Acyl-CoA N-acyltransferases (Nat)"/>
    <property type="match status" value="1"/>
</dbReference>
<feature type="domain" description="N-acetyltransferase" evidence="1">
    <location>
        <begin position="19"/>
        <end position="167"/>
    </location>
</feature>
<dbReference type="PANTHER" id="PTHR43792">
    <property type="entry name" value="GNAT FAMILY, PUTATIVE (AFU_ORTHOLOGUE AFUA_3G00765)-RELATED-RELATED"/>
    <property type="match status" value="1"/>
</dbReference>
<dbReference type="GO" id="GO:0016747">
    <property type="term" value="F:acyltransferase activity, transferring groups other than amino-acyl groups"/>
    <property type="evidence" value="ECO:0007669"/>
    <property type="project" value="InterPro"/>
</dbReference>
<evidence type="ECO:0000259" key="1">
    <source>
        <dbReference type="PROSITE" id="PS51186"/>
    </source>
</evidence>
<reference evidence="2" key="1">
    <citation type="submission" date="2021-01" db="EMBL/GenBank/DDBJ databases">
        <title>Novel species in genus Nocardioides.</title>
        <authorList>
            <person name="Zhang G."/>
        </authorList>
    </citation>
    <scope>NUCLEOTIDE SEQUENCE</scope>
    <source>
        <strain evidence="2">Zg-536</strain>
    </source>
</reference>
<dbReference type="InterPro" id="IPR016181">
    <property type="entry name" value="Acyl_CoA_acyltransferase"/>
</dbReference>
<sequence>MSGPPPGARPGIHTARLRLVLWDAATVAAIRSGERLADWHADFPREDDRGAAVLWREGDPWGPRSIVRSGAELVIGSIGFFGAPEPADDGVLEAEVGYGLVPQARGYGMATEALLALMGPVDAQGVRVRAGVAPTNRAGMRVAAKAGFTEIRGSDEDGRLVLVRPARG</sequence>
<dbReference type="AlphaFoldDB" id="A0A938Y3E3"/>
<evidence type="ECO:0000313" key="3">
    <source>
        <dbReference type="Proteomes" id="UP000663791"/>
    </source>
</evidence>
<dbReference type="InterPro" id="IPR000182">
    <property type="entry name" value="GNAT_dom"/>
</dbReference>
<dbReference type="PROSITE" id="PS51186">
    <property type="entry name" value="GNAT"/>
    <property type="match status" value="1"/>
</dbReference>
<dbReference type="Gene3D" id="3.40.630.30">
    <property type="match status" value="1"/>
</dbReference>
<dbReference type="PANTHER" id="PTHR43792:SF13">
    <property type="entry name" value="ACETYLTRANSFERASE"/>
    <property type="match status" value="1"/>
</dbReference>
<dbReference type="InterPro" id="IPR051531">
    <property type="entry name" value="N-acetyltransferase"/>
</dbReference>
<gene>
    <name evidence="2" type="ORF">JK386_01120</name>
</gene>
<dbReference type="RefSeq" id="WP_205289796.1">
    <property type="nucleotide sequence ID" value="NZ_CP074406.1"/>
</dbReference>
<proteinExistence type="predicted"/>
<keyword evidence="3" id="KW-1185">Reference proteome</keyword>
<organism evidence="2 3">
    <name type="scientific">Nocardioides faecalis</name>
    <dbReference type="NCBI Taxonomy" id="2803858"/>
    <lineage>
        <taxon>Bacteria</taxon>
        <taxon>Bacillati</taxon>
        <taxon>Actinomycetota</taxon>
        <taxon>Actinomycetes</taxon>
        <taxon>Propionibacteriales</taxon>
        <taxon>Nocardioidaceae</taxon>
        <taxon>Nocardioides</taxon>
    </lineage>
</organism>
<dbReference type="Pfam" id="PF13302">
    <property type="entry name" value="Acetyltransf_3"/>
    <property type="match status" value="1"/>
</dbReference>
<dbReference type="Proteomes" id="UP000663791">
    <property type="component" value="Unassembled WGS sequence"/>
</dbReference>